<feature type="region of interest" description="Disordered" evidence="1">
    <location>
        <begin position="50"/>
        <end position="104"/>
    </location>
</feature>
<organism evidence="2 3">
    <name type="scientific">Streblomastix strix</name>
    <dbReference type="NCBI Taxonomy" id="222440"/>
    <lineage>
        <taxon>Eukaryota</taxon>
        <taxon>Metamonada</taxon>
        <taxon>Preaxostyla</taxon>
        <taxon>Oxymonadida</taxon>
        <taxon>Streblomastigidae</taxon>
        <taxon>Streblomastix</taxon>
    </lineage>
</organism>
<feature type="compositionally biased region" description="Polar residues" evidence="1">
    <location>
        <begin position="55"/>
        <end position="66"/>
    </location>
</feature>
<dbReference type="AlphaFoldDB" id="A0A5J4UU67"/>
<name>A0A5J4UU67_9EUKA</name>
<reference evidence="2 3" key="1">
    <citation type="submission" date="2019-03" db="EMBL/GenBank/DDBJ databases">
        <title>Single cell metagenomics reveals metabolic interactions within the superorganism composed of flagellate Streblomastix strix and complex community of Bacteroidetes bacteria on its surface.</title>
        <authorList>
            <person name="Treitli S.C."/>
            <person name="Kolisko M."/>
            <person name="Husnik F."/>
            <person name="Keeling P."/>
            <person name="Hampl V."/>
        </authorList>
    </citation>
    <scope>NUCLEOTIDE SEQUENCE [LARGE SCALE GENOMIC DNA]</scope>
    <source>
        <strain evidence="2">ST1C</strain>
    </source>
</reference>
<protein>
    <submittedName>
        <fullName evidence="2">Uncharacterized protein</fullName>
    </submittedName>
</protein>
<gene>
    <name evidence="2" type="ORF">EZS28_030952</name>
</gene>
<proteinExistence type="predicted"/>
<dbReference type="Proteomes" id="UP000324800">
    <property type="component" value="Unassembled WGS sequence"/>
</dbReference>
<dbReference type="EMBL" id="SNRW01012682">
    <property type="protein sequence ID" value="KAA6373521.1"/>
    <property type="molecule type" value="Genomic_DNA"/>
</dbReference>
<accession>A0A5J4UU67</accession>
<sequence length="104" mass="12635">MRPMKFKPARHAVSDYCEIQPQTVRNIEREIFKYKEQWIPFWFQWKKQKKMKNEPLTQRQQNQNRKGSSKVDDEYSEEDSSNFALGKVENFQKPRKKPKKKKGA</sequence>
<feature type="compositionally biased region" description="Basic residues" evidence="1">
    <location>
        <begin position="93"/>
        <end position="104"/>
    </location>
</feature>
<evidence type="ECO:0000313" key="3">
    <source>
        <dbReference type="Proteomes" id="UP000324800"/>
    </source>
</evidence>
<evidence type="ECO:0000313" key="2">
    <source>
        <dbReference type="EMBL" id="KAA6373521.1"/>
    </source>
</evidence>
<comment type="caution">
    <text evidence="2">The sequence shown here is derived from an EMBL/GenBank/DDBJ whole genome shotgun (WGS) entry which is preliminary data.</text>
</comment>
<evidence type="ECO:0000256" key="1">
    <source>
        <dbReference type="SAM" id="MobiDB-lite"/>
    </source>
</evidence>